<evidence type="ECO:0000313" key="3">
    <source>
        <dbReference type="Proteomes" id="UP000295632"/>
    </source>
</evidence>
<keyword evidence="1" id="KW-0472">Membrane</keyword>
<dbReference type="AlphaFoldDB" id="A0A4R6U453"/>
<proteinExistence type="predicted"/>
<dbReference type="EMBL" id="SNYJ01000005">
    <property type="protein sequence ID" value="TDQ40871.1"/>
    <property type="molecule type" value="Genomic_DNA"/>
</dbReference>
<evidence type="ECO:0000256" key="1">
    <source>
        <dbReference type="SAM" id="Phobius"/>
    </source>
</evidence>
<accession>A0A4R6U453</accession>
<dbReference type="Proteomes" id="UP000295632">
    <property type="component" value="Unassembled WGS sequence"/>
</dbReference>
<keyword evidence="3" id="KW-1185">Reference proteome</keyword>
<name>A0A4R6U453_9BACI</name>
<keyword evidence="1" id="KW-1133">Transmembrane helix</keyword>
<sequence>MLSFKQLVLKTLLPSYAGIVAVIALFHYLEISAFSLGKLESAFVGHTLGTTFMFLFDSVRKRGAPPDNSNHEVK</sequence>
<protein>
    <submittedName>
        <fullName evidence="2">Uncharacterized protein</fullName>
    </submittedName>
</protein>
<organism evidence="2 3">
    <name type="scientific">Aureibacillus halotolerans</name>
    <dbReference type="NCBI Taxonomy" id="1508390"/>
    <lineage>
        <taxon>Bacteria</taxon>
        <taxon>Bacillati</taxon>
        <taxon>Bacillota</taxon>
        <taxon>Bacilli</taxon>
        <taxon>Bacillales</taxon>
        <taxon>Bacillaceae</taxon>
        <taxon>Aureibacillus</taxon>
    </lineage>
</organism>
<reference evidence="2 3" key="1">
    <citation type="submission" date="2019-03" db="EMBL/GenBank/DDBJ databases">
        <title>Genomic Encyclopedia of Type Strains, Phase IV (KMG-IV): sequencing the most valuable type-strain genomes for metagenomic binning, comparative biology and taxonomic classification.</title>
        <authorList>
            <person name="Goeker M."/>
        </authorList>
    </citation>
    <scope>NUCLEOTIDE SEQUENCE [LARGE SCALE GENOMIC DNA]</scope>
    <source>
        <strain evidence="2 3">DSM 28697</strain>
    </source>
</reference>
<comment type="caution">
    <text evidence="2">The sequence shown here is derived from an EMBL/GenBank/DDBJ whole genome shotgun (WGS) entry which is preliminary data.</text>
</comment>
<gene>
    <name evidence="2" type="ORF">EV213_105217</name>
</gene>
<feature type="transmembrane region" description="Helical" evidence="1">
    <location>
        <begin position="7"/>
        <end position="29"/>
    </location>
</feature>
<keyword evidence="1" id="KW-0812">Transmembrane</keyword>
<evidence type="ECO:0000313" key="2">
    <source>
        <dbReference type="EMBL" id="TDQ40871.1"/>
    </source>
</evidence>